<evidence type="ECO:0000313" key="3">
    <source>
        <dbReference type="EnsemblMetazoa" id="XP_038076697.1"/>
    </source>
</evidence>
<reference evidence="3" key="1">
    <citation type="submission" date="2022-11" db="UniProtKB">
        <authorList>
            <consortium name="EnsemblMetazoa"/>
        </authorList>
    </citation>
    <scope>IDENTIFICATION</scope>
</reference>
<keyword evidence="2" id="KW-0472">Membrane</keyword>
<sequence>MAGTWTRLPVSATLANDLETSTPTPPEQSDIQTVTTTSTLLSSTGGIHTLPPTSTAPSVDTDSQFDKGWTDTSTPFMTTDTFQDPSDFPASTPLYKPRADDNFTDQQEFGGSSIIASSVVTATVSEIITENGASTTTQASFSPYDKFKLGLIITLSIVIGCFAITAISLRIRSRIKKRRLELEIVKKKRKNAAGNGDSKPPVKRVTIKMCTDSNSSTRRTNKRPLRRSHSPSLQSRAKIPEIPIGKDMDRNRTLDALLDAGTYIPIAPPPLGMARDRTKSDVSSRTGLIMGGKSCDAEEHAYDNPVISSAEEMTTEVSMLSEETCPPLRMKIDAEVHRSNLDAMTHNASDSEDGSVEKGNFIESSETESLSDARRRFKLNHYFGMRSSQRNDSKDSGYVESFISQDSLRLRAMASLEEGRALADGMSVAAGHERMLPRLGSIEPTLFMASVDETSNLNLNRSGSVASDNDGLPHPKVCRNNIMNMRQSRYSVPSFPTQYPQCFPHHRQPNRNPYHDMYGAPYGMPYQAITPRYPSSECSAYDYASTQSDFGPAPRRNSYVNRILPKSLSCETTMYKSCDLISPQHKTGIQDYAHQKRVKRFVKHRSLGTQTGDSDNVKPMVRWDYDNAGSLVAKPRENAGIDFIGPIYMAEELEEMGPHKTQCVIDMETATSTTSL</sequence>
<evidence type="ECO:0000313" key="4">
    <source>
        <dbReference type="Proteomes" id="UP000887568"/>
    </source>
</evidence>
<feature type="transmembrane region" description="Helical" evidence="2">
    <location>
        <begin position="149"/>
        <end position="169"/>
    </location>
</feature>
<dbReference type="RefSeq" id="XP_038076697.1">
    <property type="nucleotide sequence ID" value="XM_038220769.1"/>
</dbReference>
<accession>A0A914BMJ6</accession>
<name>A0A914BMJ6_PATMI</name>
<dbReference type="OrthoDB" id="10366543at2759"/>
<keyword evidence="2" id="KW-0812">Transmembrane</keyword>
<dbReference type="GeneID" id="119744699"/>
<organism evidence="3 4">
    <name type="scientific">Patiria miniata</name>
    <name type="common">Bat star</name>
    <name type="synonym">Asterina miniata</name>
    <dbReference type="NCBI Taxonomy" id="46514"/>
    <lineage>
        <taxon>Eukaryota</taxon>
        <taxon>Metazoa</taxon>
        <taxon>Echinodermata</taxon>
        <taxon>Eleutherozoa</taxon>
        <taxon>Asterozoa</taxon>
        <taxon>Asteroidea</taxon>
        <taxon>Valvatacea</taxon>
        <taxon>Valvatida</taxon>
        <taxon>Asterinidae</taxon>
        <taxon>Patiria</taxon>
    </lineage>
</organism>
<dbReference type="Proteomes" id="UP000887568">
    <property type="component" value="Unplaced"/>
</dbReference>
<evidence type="ECO:0000256" key="1">
    <source>
        <dbReference type="SAM" id="MobiDB-lite"/>
    </source>
</evidence>
<feature type="compositionally biased region" description="Low complexity" evidence="1">
    <location>
        <begin position="70"/>
        <end position="82"/>
    </location>
</feature>
<dbReference type="AlphaFoldDB" id="A0A914BMJ6"/>
<feature type="compositionally biased region" description="Polar residues" evidence="1">
    <location>
        <begin position="51"/>
        <end position="62"/>
    </location>
</feature>
<keyword evidence="2" id="KW-1133">Transmembrane helix</keyword>
<keyword evidence="4" id="KW-1185">Reference proteome</keyword>
<feature type="region of interest" description="Disordered" evidence="1">
    <location>
        <begin position="17"/>
        <end position="93"/>
    </location>
</feature>
<dbReference type="OMA" id="RYNEYPY"/>
<evidence type="ECO:0000256" key="2">
    <source>
        <dbReference type="SAM" id="Phobius"/>
    </source>
</evidence>
<feature type="compositionally biased region" description="Low complexity" evidence="1">
    <location>
        <begin position="33"/>
        <end position="44"/>
    </location>
</feature>
<dbReference type="EnsemblMetazoa" id="XM_038220769.1">
    <property type="protein sequence ID" value="XP_038076697.1"/>
    <property type="gene ID" value="LOC119744699"/>
</dbReference>
<protein>
    <submittedName>
        <fullName evidence="3">Uncharacterized protein</fullName>
    </submittedName>
</protein>
<proteinExistence type="predicted"/>
<feature type="region of interest" description="Disordered" evidence="1">
    <location>
        <begin position="345"/>
        <end position="367"/>
    </location>
</feature>
<feature type="compositionally biased region" description="Basic residues" evidence="1">
    <location>
        <begin position="219"/>
        <end position="229"/>
    </location>
</feature>
<feature type="region of interest" description="Disordered" evidence="1">
    <location>
        <begin position="207"/>
        <end position="240"/>
    </location>
</feature>
<feature type="compositionally biased region" description="Polar residues" evidence="1">
    <location>
        <begin position="18"/>
        <end position="32"/>
    </location>
</feature>